<comment type="similarity">
    <text evidence="1">Belongs to the metallo-dependent hydrolases superfamily. NagA family.</text>
</comment>
<gene>
    <name evidence="3" type="primary">nagA_2</name>
    <name evidence="3" type="ORF">RTCCBAU85039_2640</name>
    <name evidence="4" type="ORF">SAMN05216228_1009187</name>
</gene>
<evidence type="ECO:0000256" key="2">
    <source>
        <dbReference type="ARBA" id="ARBA00022801"/>
    </source>
</evidence>
<evidence type="ECO:0000313" key="3">
    <source>
        <dbReference type="EMBL" id="SEH83857.1"/>
    </source>
</evidence>
<evidence type="ECO:0000313" key="6">
    <source>
        <dbReference type="Proteomes" id="UP000198939"/>
    </source>
</evidence>
<dbReference type="Proteomes" id="UP000183063">
    <property type="component" value="Unassembled WGS sequence"/>
</dbReference>
<name>A0A1H8KUK3_9HYPH</name>
<evidence type="ECO:0000313" key="5">
    <source>
        <dbReference type="Proteomes" id="UP000183063"/>
    </source>
</evidence>
<evidence type="ECO:0000313" key="4">
    <source>
        <dbReference type="EMBL" id="SEN96088.1"/>
    </source>
</evidence>
<reference evidence="3" key="3">
    <citation type="submission" date="2016-10" db="EMBL/GenBank/DDBJ databases">
        <authorList>
            <person name="de Groot N.N."/>
        </authorList>
    </citation>
    <scope>NUCLEOTIDE SEQUENCE [LARGE SCALE GENOMIC DNA]</scope>
    <source>
        <strain evidence="3">CCBAU85039</strain>
    </source>
</reference>
<accession>A0A1H8KUK3</accession>
<dbReference type="PANTHER" id="PTHR11113:SF14">
    <property type="entry name" value="N-ACETYLGLUCOSAMINE-6-PHOSPHATE DEACETYLASE"/>
    <property type="match status" value="1"/>
</dbReference>
<proteinExistence type="inferred from homology"/>
<organism evidence="3 5">
    <name type="scientific">Rhizobium tibeticum</name>
    <dbReference type="NCBI Taxonomy" id="501024"/>
    <lineage>
        <taxon>Bacteria</taxon>
        <taxon>Pseudomonadati</taxon>
        <taxon>Pseudomonadota</taxon>
        <taxon>Alphaproteobacteria</taxon>
        <taxon>Hyphomicrobiales</taxon>
        <taxon>Rhizobiaceae</taxon>
        <taxon>Rhizobium/Agrobacterium group</taxon>
        <taxon>Rhizobium</taxon>
    </lineage>
</organism>
<dbReference type="EMBL" id="FOCV01000009">
    <property type="protein sequence ID" value="SEN96088.1"/>
    <property type="molecule type" value="Genomic_DNA"/>
</dbReference>
<dbReference type="AlphaFoldDB" id="A0A1H8KUK3"/>
<dbReference type="GO" id="GO:0006046">
    <property type="term" value="P:N-acetylglucosamine catabolic process"/>
    <property type="evidence" value="ECO:0007669"/>
    <property type="project" value="TreeGrafter"/>
</dbReference>
<dbReference type="Gene3D" id="3.20.20.140">
    <property type="entry name" value="Metal-dependent hydrolases"/>
    <property type="match status" value="1"/>
</dbReference>
<keyword evidence="2 3" id="KW-0378">Hydrolase</keyword>
<dbReference type="InterPro" id="IPR032466">
    <property type="entry name" value="Metal_Hydrolase"/>
</dbReference>
<dbReference type="PANTHER" id="PTHR11113">
    <property type="entry name" value="N-ACETYLGLUCOSAMINE-6-PHOSPHATE DEACETYLASE"/>
    <property type="match status" value="1"/>
</dbReference>
<dbReference type="Proteomes" id="UP000198939">
    <property type="component" value="Unassembled WGS sequence"/>
</dbReference>
<keyword evidence="6" id="KW-1185">Reference proteome</keyword>
<reference evidence="4 6" key="2">
    <citation type="submission" date="2016-10" db="EMBL/GenBank/DDBJ databases">
        <authorList>
            <person name="Varghese N."/>
            <person name="Submissions S."/>
        </authorList>
    </citation>
    <scope>NUCLEOTIDE SEQUENCE [LARGE SCALE GENOMIC DNA]</scope>
    <source>
        <strain evidence="4 6">CGMCC 1.7071</strain>
    </source>
</reference>
<protein>
    <submittedName>
        <fullName evidence="3">N-acetylglucosamine-6-phosphate deacetylase</fullName>
        <ecNumber evidence="3">3.5.1.25</ecNumber>
    </submittedName>
</protein>
<dbReference type="STRING" id="501024.RTCCBAU85039_2640"/>
<dbReference type="EC" id="3.5.1.25" evidence="3"/>
<reference evidence="5" key="1">
    <citation type="submission" date="2016-10" db="EMBL/GenBank/DDBJ databases">
        <authorList>
            <person name="Wibberg D."/>
        </authorList>
    </citation>
    <scope>NUCLEOTIDE SEQUENCE [LARGE SCALE GENOMIC DNA]</scope>
</reference>
<dbReference type="EMBL" id="FNXB01000011">
    <property type="protein sequence ID" value="SEH83857.1"/>
    <property type="molecule type" value="Genomic_DNA"/>
</dbReference>
<dbReference type="SUPFAM" id="SSF51556">
    <property type="entry name" value="Metallo-dependent hydrolases"/>
    <property type="match status" value="1"/>
</dbReference>
<dbReference type="GO" id="GO:0008448">
    <property type="term" value="F:N-acetylglucosamine-6-phosphate deacetylase activity"/>
    <property type="evidence" value="ECO:0007669"/>
    <property type="project" value="UniProtKB-EC"/>
</dbReference>
<sequence>MWSTHLATLLRNDARVRLAIAEGATAVIHLFNAMTPMTSRAPGVVGAAPDSGICCGVIADGHHIGDTVLRLAIRSGARRDRIMLVSDAMPTWNGPDHFDLHNETIPRH</sequence>
<evidence type="ECO:0000256" key="1">
    <source>
        <dbReference type="ARBA" id="ARBA00010716"/>
    </source>
</evidence>